<evidence type="ECO:0000313" key="8">
    <source>
        <dbReference type="EMBL" id="MBK1855022.1"/>
    </source>
</evidence>
<comment type="subcellular location">
    <subcellularLocation>
        <location evidence="1">Membrane</location>
        <topology evidence="1">Multi-pass membrane protein</topology>
    </subcellularLocation>
</comment>
<feature type="transmembrane region" description="Helical" evidence="6">
    <location>
        <begin position="369"/>
        <end position="391"/>
    </location>
</feature>
<evidence type="ECO:0000256" key="2">
    <source>
        <dbReference type="ARBA" id="ARBA00022692"/>
    </source>
</evidence>
<organism evidence="8 9">
    <name type="scientific">Oceaniferula flava</name>
    <dbReference type="NCBI Taxonomy" id="2800421"/>
    <lineage>
        <taxon>Bacteria</taxon>
        <taxon>Pseudomonadati</taxon>
        <taxon>Verrucomicrobiota</taxon>
        <taxon>Verrucomicrobiia</taxon>
        <taxon>Verrucomicrobiales</taxon>
        <taxon>Verrucomicrobiaceae</taxon>
        <taxon>Oceaniferula</taxon>
    </lineage>
</organism>
<dbReference type="Proteomes" id="UP000634206">
    <property type="component" value="Unassembled WGS sequence"/>
</dbReference>
<keyword evidence="2 6" id="KW-0812">Transmembrane</keyword>
<dbReference type="InterPro" id="IPR023494">
    <property type="entry name" value="Cyt_c_bgen_Ccs1/CcsB/ResB"/>
</dbReference>
<evidence type="ECO:0000259" key="7">
    <source>
        <dbReference type="Pfam" id="PF05140"/>
    </source>
</evidence>
<gene>
    <name evidence="8" type="ORF">JIN83_08625</name>
</gene>
<dbReference type="GO" id="GO:0017004">
    <property type="term" value="P:cytochrome complex assembly"/>
    <property type="evidence" value="ECO:0007669"/>
    <property type="project" value="UniProtKB-KW"/>
</dbReference>
<dbReference type="RefSeq" id="WP_309489635.1">
    <property type="nucleotide sequence ID" value="NZ_JAENIG010000005.1"/>
</dbReference>
<dbReference type="AlphaFoldDB" id="A0AAE2SCT3"/>
<keyword evidence="9" id="KW-1185">Reference proteome</keyword>
<feature type="transmembrane region" description="Helical" evidence="6">
    <location>
        <begin position="107"/>
        <end position="126"/>
    </location>
</feature>
<keyword evidence="3" id="KW-0201">Cytochrome c-type biogenesis</keyword>
<evidence type="ECO:0000256" key="4">
    <source>
        <dbReference type="ARBA" id="ARBA00022989"/>
    </source>
</evidence>
<dbReference type="GO" id="GO:0016020">
    <property type="term" value="C:membrane"/>
    <property type="evidence" value="ECO:0007669"/>
    <property type="project" value="UniProtKB-SubCell"/>
</dbReference>
<dbReference type="PANTHER" id="PTHR31566">
    <property type="entry name" value="CYTOCHROME C BIOGENESIS PROTEIN CCS1, CHLOROPLASTIC"/>
    <property type="match status" value="1"/>
</dbReference>
<comment type="caution">
    <text evidence="8">The sequence shown here is derived from an EMBL/GenBank/DDBJ whole genome shotgun (WGS) entry which is preliminary data.</text>
</comment>
<dbReference type="EMBL" id="JAENIG010000005">
    <property type="protein sequence ID" value="MBK1855022.1"/>
    <property type="molecule type" value="Genomic_DNA"/>
</dbReference>
<evidence type="ECO:0000256" key="3">
    <source>
        <dbReference type="ARBA" id="ARBA00022748"/>
    </source>
</evidence>
<reference evidence="8" key="1">
    <citation type="submission" date="2021-01" db="EMBL/GenBank/DDBJ databases">
        <title>Modified the classification status of verrucomicrobia.</title>
        <authorList>
            <person name="Feng X."/>
        </authorList>
    </citation>
    <scope>NUCLEOTIDE SEQUENCE</scope>
    <source>
        <strain evidence="8">5K15</strain>
    </source>
</reference>
<name>A0AAE2SCT3_9BACT</name>
<dbReference type="InterPro" id="IPR007816">
    <property type="entry name" value="ResB-like_domain"/>
</dbReference>
<protein>
    <submittedName>
        <fullName evidence="8">Cytochrome c biogenesis protein ResB</fullName>
    </submittedName>
</protein>
<evidence type="ECO:0000256" key="1">
    <source>
        <dbReference type="ARBA" id="ARBA00004141"/>
    </source>
</evidence>
<evidence type="ECO:0000256" key="5">
    <source>
        <dbReference type="ARBA" id="ARBA00023136"/>
    </source>
</evidence>
<feature type="transmembrane region" description="Helical" evidence="6">
    <location>
        <begin position="75"/>
        <end position="95"/>
    </location>
</feature>
<evidence type="ECO:0000256" key="6">
    <source>
        <dbReference type="SAM" id="Phobius"/>
    </source>
</evidence>
<keyword evidence="5 6" id="KW-0472">Membrane</keyword>
<proteinExistence type="predicted"/>
<sequence length="409" mass="46128">MAKPSSLSWPVRIFRFLSGYGLAVTCLLLLLVLTWLSTLEQPFKGLYEVQKRYYDAEALFVTPDLPWLYFGGKQIIIPLPGAYLVSAVLFVNLFLGGIIRIRKGWKNIGVIIAHFSMVSLLFAGFVSHKYSKEGIMFVMKGDTSDYAQSYTEYTIEVCEIVDGQKTRPYVVQAEYLKTLEPGETRTFKFPELPFDIEVSDWMRNSTVVKAPLDDTNPLAIDGMALQSQEVVPTEEENAAGCYVDVLPKSSDAKASRLLLYGPVGDAVTATVDGKIYGFTLVREIWPMPFRVRLEESEGEYYPGTNKPSSFMSVITRLAENEENKFTIKMNEPMRYGGYTLYQARWSGETERPQSGFAIVKNPSDQWPKYSLYISMLGLFIHFGVKLWSFILQSAKRQGQGPKEGAPKNA</sequence>
<feature type="domain" description="ResB-like" evidence="7">
    <location>
        <begin position="282"/>
        <end position="348"/>
    </location>
</feature>
<accession>A0AAE2SCT3</accession>
<keyword evidence="4 6" id="KW-1133">Transmembrane helix</keyword>
<feature type="transmembrane region" description="Helical" evidence="6">
    <location>
        <begin position="12"/>
        <end position="36"/>
    </location>
</feature>
<dbReference type="Pfam" id="PF05140">
    <property type="entry name" value="ResB"/>
    <property type="match status" value="1"/>
</dbReference>
<evidence type="ECO:0000313" key="9">
    <source>
        <dbReference type="Proteomes" id="UP000634206"/>
    </source>
</evidence>